<dbReference type="InterPro" id="IPR057840">
    <property type="entry name" value="FimV_N"/>
</dbReference>
<keyword evidence="2" id="KW-0812">Transmembrane</keyword>
<keyword evidence="2" id="KW-0472">Membrane</keyword>
<dbReference type="CDD" id="cd00118">
    <property type="entry name" value="LysM"/>
    <property type="match status" value="1"/>
</dbReference>
<dbReference type="Gene3D" id="3.10.350.10">
    <property type="entry name" value="LysM domain"/>
    <property type="match status" value="1"/>
</dbReference>
<keyword evidence="3" id="KW-0732">Signal</keyword>
<keyword evidence="2" id="KW-1133">Transmembrane helix</keyword>
<evidence type="ECO:0000256" key="2">
    <source>
        <dbReference type="SAM" id="Phobius"/>
    </source>
</evidence>
<name>A0A840MTP6_9PROT</name>
<comment type="caution">
    <text evidence="5">The sequence shown here is derived from an EMBL/GenBank/DDBJ whole genome shotgun (WGS) entry which is preliminary data.</text>
</comment>
<dbReference type="RefSeq" id="WP_184040895.1">
    <property type="nucleotide sequence ID" value="NZ_JACHHY010000019.1"/>
</dbReference>
<feature type="signal peptide" evidence="3">
    <location>
        <begin position="1"/>
        <end position="23"/>
    </location>
</feature>
<dbReference type="EMBL" id="JACHHY010000019">
    <property type="protein sequence ID" value="MBB5019663.1"/>
    <property type="molecule type" value="Genomic_DNA"/>
</dbReference>
<dbReference type="InterPro" id="IPR036779">
    <property type="entry name" value="LysM_dom_sf"/>
</dbReference>
<dbReference type="Proteomes" id="UP000575898">
    <property type="component" value="Unassembled WGS sequence"/>
</dbReference>
<evidence type="ECO:0000259" key="4">
    <source>
        <dbReference type="PROSITE" id="PS51782"/>
    </source>
</evidence>
<sequence>MRISIITVAWISLIALSTPQAQATGLGALQVRSFMGERLNAVIPFRNLSLAAEKDLAQCFSVDRSGANDSGYLPVHPNLVVEGNAERGQLLLSTSHALTEPVSVLRIRSHCEQGGESVREYTFFLDPPPAEQSSQEDGQEPIQQVFLPVMQLRPAREEVATQPAPPAASPAQEVKRGEIWKVRKGDSIFRIAKRFEPADINKQRQLEKAIVSANPKLSNPNRIHIGDELLVPDVLPLATPVQLASSTKPAKAPDTLPEAGKSKRVALAQKQDDYQVTLTSTQLEATPAAQVSASGTGKPTDPDDKTAQLLAMRDKVDALEEKISILNKQLTLQSSRHSKLTASLHAVASPAIPTPPAGLLTRPLSSAPALGDDAPPYTALAIGAGMLIVLIFGAGLLNRRTRQANG</sequence>
<dbReference type="Pfam" id="PF25800">
    <property type="entry name" value="FimV_N"/>
    <property type="match status" value="1"/>
</dbReference>
<dbReference type="AlphaFoldDB" id="A0A840MTP6"/>
<evidence type="ECO:0000313" key="5">
    <source>
        <dbReference type="EMBL" id="MBB5019663.1"/>
    </source>
</evidence>
<feature type="transmembrane region" description="Helical" evidence="2">
    <location>
        <begin position="377"/>
        <end position="397"/>
    </location>
</feature>
<dbReference type="SMART" id="SM00257">
    <property type="entry name" value="LysM"/>
    <property type="match status" value="1"/>
</dbReference>
<dbReference type="InterPro" id="IPR018392">
    <property type="entry name" value="LysM"/>
</dbReference>
<protein>
    <submittedName>
        <fullName evidence="5">Tfp pilus assembly protein FimV</fullName>
    </submittedName>
</protein>
<accession>A0A840MTP6</accession>
<feature type="domain" description="LysM" evidence="4">
    <location>
        <begin position="178"/>
        <end position="231"/>
    </location>
</feature>
<reference evidence="5 6" key="1">
    <citation type="submission" date="2020-08" db="EMBL/GenBank/DDBJ databases">
        <title>Genomic Encyclopedia of Type Strains, Phase IV (KMG-IV): sequencing the most valuable type-strain genomes for metagenomic binning, comparative biology and taxonomic classification.</title>
        <authorList>
            <person name="Goeker M."/>
        </authorList>
    </citation>
    <scope>NUCLEOTIDE SEQUENCE [LARGE SCALE GENOMIC DNA]</scope>
    <source>
        <strain evidence="5 6">DSM 27165</strain>
    </source>
</reference>
<keyword evidence="6" id="KW-1185">Reference proteome</keyword>
<keyword evidence="1" id="KW-0175">Coiled coil</keyword>
<organism evidence="5 6">
    <name type="scientific">Chitinivorax tropicus</name>
    <dbReference type="NCBI Taxonomy" id="714531"/>
    <lineage>
        <taxon>Bacteria</taxon>
        <taxon>Pseudomonadati</taxon>
        <taxon>Pseudomonadota</taxon>
        <taxon>Betaproteobacteria</taxon>
        <taxon>Chitinivorax</taxon>
    </lineage>
</organism>
<evidence type="ECO:0000256" key="3">
    <source>
        <dbReference type="SAM" id="SignalP"/>
    </source>
</evidence>
<dbReference type="Pfam" id="PF01476">
    <property type="entry name" value="LysM"/>
    <property type="match status" value="1"/>
</dbReference>
<gene>
    <name evidence="5" type="ORF">HNQ59_002971</name>
</gene>
<feature type="chain" id="PRO_5032497922" evidence="3">
    <location>
        <begin position="24"/>
        <end position="406"/>
    </location>
</feature>
<evidence type="ECO:0000313" key="6">
    <source>
        <dbReference type="Proteomes" id="UP000575898"/>
    </source>
</evidence>
<evidence type="ECO:0000256" key="1">
    <source>
        <dbReference type="SAM" id="Coils"/>
    </source>
</evidence>
<feature type="coiled-coil region" evidence="1">
    <location>
        <begin position="309"/>
        <end position="336"/>
    </location>
</feature>
<proteinExistence type="predicted"/>
<dbReference type="PROSITE" id="PS51782">
    <property type="entry name" value="LYSM"/>
    <property type="match status" value="1"/>
</dbReference>